<keyword evidence="3 4" id="KW-0443">Lipid metabolism</keyword>
<evidence type="ECO:0000313" key="6">
    <source>
        <dbReference type="EMBL" id="AIY66400.1"/>
    </source>
</evidence>
<dbReference type="GO" id="GO:0016787">
    <property type="term" value="F:hydrolase activity"/>
    <property type="evidence" value="ECO:0007669"/>
    <property type="project" value="UniProtKB-UniRule"/>
</dbReference>
<keyword evidence="2 4" id="KW-0442">Lipid degradation</keyword>
<organism evidence="6 7">
    <name type="scientific">Pseudoalteromonas piratica</name>
    <dbReference type="NCBI Taxonomy" id="1348114"/>
    <lineage>
        <taxon>Bacteria</taxon>
        <taxon>Pseudomonadati</taxon>
        <taxon>Pseudomonadota</taxon>
        <taxon>Gammaproteobacteria</taxon>
        <taxon>Alteromonadales</taxon>
        <taxon>Pseudoalteromonadaceae</taxon>
        <taxon>Pseudoalteromonas</taxon>
    </lineage>
</organism>
<dbReference type="GO" id="GO:0016042">
    <property type="term" value="P:lipid catabolic process"/>
    <property type="evidence" value="ECO:0007669"/>
    <property type="project" value="UniProtKB-UniRule"/>
</dbReference>
<evidence type="ECO:0000313" key="7">
    <source>
        <dbReference type="Proteomes" id="UP000030341"/>
    </source>
</evidence>
<protein>
    <submittedName>
        <fullName evidence="6">Patatin</fullName>
    </submittedName>
</protein>
<dbReference type="Gene3D" id="3.40.1090.10">
    <property type="entry name" value="Cytosolic phospholipase A2 catalytic domain"/>
    <property type="match status" value="2"/>
</dbReference>
<feature type="short sequence motif" description="GXGXXG" evidence="4">
    <location>
        <begin position="30"/>
        <end position="35"/>
    </location>
</feature>
<accession>A0A0A7EI92</accession>
<proteinExistence type="predicted"/>
<feature type="short sequence motif" description="GXSXG" evidence="4">
    <location>
        <begin position="57"/>
        <end position="61"/>
    </location>
</feature>
<dbReference type="eggNOG" id="COG4775">
    <property type="taxonomic scope" value="Bacteria"/>
</dbReference>
<feature type="active site" description="Proton acceptor" evidence="4">
    <location>
        <position position="205"/>
    </location>
</feature>
<dbReference type="SUPFAM" id="SSF52151">
    <property type="entry name" value="FabD/lysophospholipase-like"/>
    <property type="match status" value="1"/>
</dbReference>
<keyword evidence="1 4" id="KW-0378">Hydrolase</keyword>
<feature type="active site" description="Nucleophile" evidence="4">
    <location>
        <position position="59"/>
    </location>
</feature>
<dbReference type="Gene3D" id="2.40.160.50">
    <property type="entry name" value="membrane protein fhac: a member of the omp85/tpsb transporter family"/>
    <property type="match status" value="1"/>
</dbReference>
<gene>
    <name evidence="6" type="ORF">OM33_13605</name>
</gene>
<dbReference type="PANTHER" id="PTHR14226">
    <property type="entry name" value="NEUROPATHY TARGET ESTERASE/SWISS CHEESE D.MELANOGASTER"/>
    <property type="match status" value="1"/>
</dbReference>
<dbReference type="InterPro" id="IPR016035">
    <property type="entry name" value="Acyl_Trfase/lysoPLipase"/>
</dbReference>
<evidence type="ECO:0000256" key="4">
    <source>
        <dbReference type="PROSITE-ProRule" id="PRU01161"/>
    </source>
</evidence>
<dbReference type="SUPFAM" id="SSF56925">
    <property type="entry name" value="OMPA-like"/>
    <property type="match status" value="1"/>
</dbReference>
<evidence type="ECO:0000259" key="5">
    <source>
        <dbReference type="PROSITE" id="PS51635"/>
    </source>
</evidence>
<dbReference type="Pfam" id="PF01734">
    <property type="entry name" value="Patatin"/>
    <property type="match status" value="1"/>
</dbReference>
<reference evidence="6 7" key="1">
    <citation type="submission" date="2014-11" db="EMBL/GenBank/DDBJ databases">
        <title>Complete Genome Sequence of Pseudoalteromonas sp. Strain OCN003 Isolated from Kaneohe Bay, Oahu, Hawaii.</title>
        <authorList>
            <person name="Beurmann S."/>
            <person name="Videau P."/>
            <person name="Ushijima B."/>
            <person name="Smith A.M."/>
            <person name="Aeby G.S."/>
            <person name="Callahan S.M."/>
            <person name="Belcaid M."/>
        </authorList>
    </citation>
    <scope>NUCLEOTIDE SEQUENCE [LARGE SCALE GENOMIC DNA]</scope>
    <source>
        <strain evidence="6 7">OCN003</strain>
    </source>
</reference>
<dbReference type="InterPro" id="IPR011250">
    <property type="entry name" value="OMP/PagP_B-barrel"/>
</dbReference>
<dbReference type="PANTHER" id="PTHR14226:SF29">
    <property type="entry name" value="NEUROPATHY TARGET ESTERASE SWS"/>
    <property type="match status" value="1"/>
</dbReference>
<dbReference type="InterPro" id="IPR050301">
    <property type="entry name" value="NTE"/>
</dbReference>
<feature type="domain" description="PNPLA" evidence="5">
    <location>
        <begin position="26"/>
        <end position="218"/>
    </location>
</feature>
<evidence type="ECO:0000256" key="1">
    <source>
        <dbReference type="ARBA" id="ARBA00022801"/>
    </source>
</evidence>
<dbReference type="InterPro" id="IPR002641">
    <property type="entry name" value="PNPLA_dom"/>
</dbReference>
<dbReference type="eggNOG" id="COG1752">
    <property type="taxonomic scope" value="Bacteria"/>
</dbReference>
<name>A0A0A7EI92_9GAMM</name>
<dbReference type="Gene3D" id="3.10.20.310">
    <property type="entry name" value="membrane protein fhac"/>
    <property type="match status" value="1"/>
</dbReference>
<dbReference type="Proteomes" id="UP000030341">
    <property type="component" value="Chromosome 1"/>
</dbReference>
<feature type="short sequence motif" description="DGA/G" evidence="4">
    <location>
        <begin position="205"/>
        <end position="207"/>
    </location>
</feature>
<evidence type="ECO:0000256" key="2">
    <source>
        <dbReference type="ARBA" id="ARBA00022963"/>
    </source>
</evidence>
<dbReference type="EMBL" id="CP009888">
    <property type="protein sequence ID" value="AIY66400.1"/>
    <property type="molecule type" value="Genomic_DNA"/>
</dbReference>
<dbReference type="STRING" id="1348114.OM33_13605"/>
<dbReference type="KEGG" id="pseo:OM33_13605"/>
<evidence type="ECO:0000256" key="3">
    <source>
        <dbReference type="ARBA" id="ARBA00023098"/>
    </source>
</evidence>
<dbReference type="AlphaFoldDB" id="A0A0A7EI92"/>
<dbReference type="PROSITE" id="PS51635">
    <property type="entry name" value="PNPLA"/>
    <property type="match status" value="1"/>
</dbReference>
<sequence length="736" mass="81656">MPVVLLIFFLIVSLPVLAKTQPKIGLVLGGGGAKGGAHIGVLKVLEQNNVKIDYIAGTSIGAYVGGMYALGYSADEIEAFMLNEDWDQGYSDDIPRQDLRYRDKELRDTYNLQLNLGIREGAIKSSKGFLVGQSMGRLLRNSTRTVHLFDDFDQLAIPYRAIATDLSTSEAVILSSGSIVKAMQASASVPGAVQPTEIDGRLLVDGGIANNLPIDVVKSMGADIVIVVDIGASLASSNQFTSTVEVLGQLSTILTNASTQWQKRQLTEHDIYIRPDIDDLSTTDWADLPESFTRGRLAAEHVQDKIAALGVPQVEFEAYLNTKQQRSENWFKPLRNAILAISLDNQSAINNKIILQHFALKPGDSPSEHDIQLAVNRVYALDEFERVETEFKDTEQGRVLVLKTVGKSWGPNYIDFGANYQSDVTVNSVLSLDMAYTRSALNEYGGEWRTELSLGFEEYLATELYQPLNAEDDFYARTRLGFIRNRYTLQTVTQAYFDLDKNYLTGIAALGYNFNNYWRLEAGVLKDKGTLEQKSIVNEKFDYDQSAFFSTLMFDNLDSISFPTKGNRLRIYFARAKEAYDDVLDPADNRMSTKFKIDWRGAFSLRHHAFVGTASYAEYDSDGAFTANTEQLGGFLNLSGYGKNVLIGPKKAFAAAIYQYDLGRDILNMTSMPLYLGISAEAGNVWQVQQDIDLQDLIFASSLFVGTDTRFGPAAVGFGVTDNNESTFFISLGKHW</sequence>
<dbReference type="HOGENOM" id="CLU_014750_1_0_6"/>
<keyword evidence="7" id="KW-1185">Reference proteome</keyword>